<feature type="transmembrane region" description="Helical" evidence="6">
    <location>
        <begin position="6"/>
        <end position="27"/>
    </location>
</feature>
<evidence type="ECO:0000256" key="6">
    <source>
        <dbReference type="SAM" id="Phobius"/>
    </source>
</evidence>
<proteinExistence type="predicted"/>
<dbReference type="GO" id="GO:0005886">
    <property type="term" value="C:plasma membrane"/>
    <property type="evidence" value="ECO:0007669"/>
    <property type="project" value="UniProtKB-SubCell"/>
</dbReference>
<feature type="transmembrane region" description="Helical" evidence="6">
    <location>
        <begin position="187"/>
        <end position="205"/>
    </location>
</feature>
<keyword evidence="4 6" id="KW-1133">Transmembrane helix</keyword>
<dbReference type="PIRSF" id="PIRSF006324">
    <property type="entry name" value="LeuE"/>
    <property type="match status" value="1"/>
</dbReference>
<evidence type="ECO:0000256" key="4">
    <source>
        <dbReference type="ARBA" id="ARBA00022989"/>
    </source>
</evidence>
<keyword evidence="8" id="KW-1185">Reference proteome</keyword>
<feature type="transmembrane region" description="Helical" evidence="6">
    <location>
        <begin position="72"/>
        <end position="92"/>
    </location>
</feature>
<reference evidence="7" key="1">
    <citation type="journal article" date="2014" name="Int. J. Syst. Evol. Microbiol.">
        <title>Complete genome sequence of Corynebacterium casei LMG S-19264T (=DSM 44701T), isolated from a smear-ripened cheese.</title>
        <authorList>
            <consortium name="US DOE Joint Genome Institute (JGI-PGF)"/>
            <person name="Walter F."/>
            <person name="Albersmeier A."/>
            <person name="Kalinowski J."/>
            <person name="Ruckert C."/>
        </authorList>
    </citation>
    <scope>NUCLEOTIDE SEQUENCE</scope>
    <source>
        <strain evidence="7">CGMCC 1.12987</strain>
    </source>
</reference>
<gene>
    <name evidence="7" type="ORF">GCM10010916_47780</name>
</gene>
<dbReference type="InterPro" id="IPR001123">
    <property type="entry name" value="LeuE-type"/>
</dbReference>
<evidence type="ECO:0000256" key="2">
    <source>
        <dbReference type="ARBA" id="ARBA00022475"/>
    </source>
</evidence>
<dbReference type="GO" id="GO:0015171">
    <property type="term" value="F:amino acid transmembrane transporter activity"/>
    <property type="evidence" value="ECO:0007669"/>
    <property type="project" value="TreeGrafter"/>
</dbReference>
<evidence type="ECO:0000313" key="8">
    <source>
        <dbReference type="Proteomes" id="UP000644756"/>
    </source>
</evidence>
<dbReference type="PANTHER" id="PTHR30086">
    <property type="entry name" value="ARGININE EXPORTER PROTEIN ARGO"/>
    <property type="match status" value="1"/>
</dbReference>
<keyword evidence="2" id="KW-1003">Cell membrane</keyword>
<dbReference type="Pfam" id="PF01810">
    <property type="entry name" value="LysE"/>
    <property type="match status" value="1"/>
</dbReference>
<dbReference type="AlphaFoldDB" id="A0A917LI92"/>
<keyword evidence="5 6" id="KW-0472">Membrane</keyword>
<keyword evidence="3 6" id="KW-0812">Transmembrane</keyword>
<evidence type="ECO:0000256" key="3">
    <source>
        <dbReference type="ARBA" id="ARBA00022692"/>
    </source>
</evidence>
<protein>
    <submittedName>
        <fullName evidence="7">LysE family translocator</fullName>
    </submittedName>
</protein>
<evidence type="ECO:0000256" key="1">
    <source>
        <dbReference type="ARBA" id="ARBA00004651"/>
    </source>
</evidence>
<sequence>MLSSTLLLFFIGTSILLIIIPGPDLIFTVVQGITNGKKAGVTTAIGLSLGNIVHSLAAAFGLSVIFTSSEVLFTGFKAIGTLYLFYLAFQAIKHRKETLSLDPEHARKPGNLFLRGFIMNVVNPKVALFFLTFLPQFVQYETGSVALQMCLLGLIFMVLTAIIFGLLGYFSGTLHRLFFYRPGLQEVMNVTAALIFVGLGLKLITTTM</sequence>
<evidence type="ECO:0000313" key="7">
    <source>
        <dbReference type="EMBL" id="GGG25785.1"/>
    </source>
</evidence>
<comment type="subcellular location">
    <subcellularLocation>
        <location evidence="1">Cell membrane</location>
        <topology evidence="1">Multi-pass membrane protein</topology>
    </subcellularLocation>
</comment>
<organism evidence="7 8">
    <name type="scientific">Paenibacillus abyssi</name>
    <dbReference type="NCBI Taxonomy" id="1340531"/>
    <lineage>
        <taxon>Bacteria</taxon>
        <taxon>Bacillati</taxon>
        <taxon>Bacillota</taxon>
        <taxon>Bacilli</taxon>
        <taxon>Bacillales</taxon>
        <taxon>Paenibacillaceae</taxon>
        <taxon>Paenibacillus</taxon>
    </lineage>
</organism>
<dbReference type="Proteomes" id="UP000644756">
    <property type="component" value="Unassembled WGS sequence"/>
</dbReference>
<name>A0A917LI92_9BACL</name>
<dbReference type="EMBL" id="BMGR01000024">
    <property type="protein sequence ID" value="GGG25785.1"/>
    <property type="molecule type" value="Genomic_DNA"/>
</dbReference>
<evidence type="ECO:0000256" key="5">
    <source>
        <dbReference type="ARBA" id="ARBA00023136"/>
    </source>
</evidence>
<dbReference type="PANTHER" id="PTHR30086:SF20">
    <property type="entry name" value="ARGININE EXPORTER PROTEIN ARGO-RELATED"/>
    <property type="match status" value="1"/>
</dbReference>
<feature type="transmembrane region" description="Helical" evidence="6">
    <location>
        <begin position="146"/>
        <end position="167"/>
    </location>
</feature>
<dbReference type="RefSeq" id="WP_188533609.1">
    <property type="nucleotide sequence ID" value="NZ_BMGR01000024.1"/>
</dbReference>
<comment type="caution">
    <text evidence="7">The sequence shown here is derived from an EMBL/GenBank/DDBJ whole genome shotgun (WGS) entry which is preliminary data.</text>
</comment>
<feature type="transmembrane region" description="Helical" evidence="6">
    <location>
        <begin position="39"/>
        <end position="66"/>
    </location>
</feature>
<reference evidence="7" key="2">
    <citation type="submission" date="2020-09" db="EMBL/GenBank/DDBJ databases">
        <authorList>
            <person name="Sun Q."/>
            <person name="Zhou Y."/>
        </authorList>
    </citation>
    <scope>NUCLEOTIDE SEQUENCE</scope>
    <source>
        <strain evidence="7">CGMCC 1.12987</strain>
    </source>
</reference>
<feature type="transmembrane region" description="Helical" evidence="6">
    <location>
        <begin position="112"/>
        <end position="134"/>
    </location>
</feature>
<accession>A0A917LI92</accession>